<dbReference type="EMBL" id="MCOG01000090">
    <property type="protein sequence ID" value="ORY53954.1"/>
    <property type="molecule type" value="Genomic_DNA"/>
</dbReference>
<dbReference type="GO" id="GO:0016787">
    <property type="term" value="F:hydrolase activity"/>
    <property type="evidence" value="ECO:0007669"/>
    <property type="project" value="UniProtKB-KW"/>
</dbReference>
<dbReference type="InterPro" id="IPR009034">
    <property type="entry name" value="Dockerin_dom_fun_sf"/>
</dbReference>
<keyword evidence="3" id="KW-0378">Hydrolase</keyword>
<keyword evidence="1 4" id="KW-0732">Signal</keyword>
<name>A0A1Y2D483_9FUNG</name>
<dbReference type="InterPro" id="IPR002883">
    <property type="entry name" value="CBM10/Dockerin_dom"/>
</dbReference>
<dbReference type="InterPro" id="IPR014867">
    <property type="entry name" value="Spore_coat_CotH_CotH2/3/7"/>
</dbReference>
<comment type="caution">
    <text evidence="6">The sequence shown here is derived from an EMBL/GenBank/DDBJ whole genome shotgun (WGS) entry which is preliminary data.</text>
</comment>
<dbReference type="Proteomes" id="UP000193920">
    <property type="component" value="Unassembled WGS sequence"/>
</dbReference>
<evidence type="ECO:0000256" key="3">
    <source>
        <dbReference type="ARBA" id="ARBA00022801"/>
    </source>
</evidence>
<evidence type="ECO:0000256" key="1">
    <source>
        <dbReference type="ARBA" id="ARBA00022729"/>
    </source>
</evidence>
<keyword evidence="2" id="KW-0677">Repeat</keyword>
<sequence length="732" mass="84944">MKKFIIISVVLASVRLSKADCWSTVLGYDCCKGCHVYEEDSNGKWGYENKTWCGIDDEICNNLKKDCWSLPEYPCCVGSKVIETDKKGDWGYEDNHWCGIIKKESDKSNNDCWSLPDYPCCKGNDIITTDSQGDWGYEDKHWCGIIKKTDEKEKSSDNQKETSETPLDDIAPKFSMESGYYEATENLKLAISSSSSSGTIYYTLDSSDPTTSSTAKVYSDEIKMYNKSIDENVYSMYQHEDNSPYSINLQTNYKASTLKHDKVTVVRAATKLEDGSFSPVVTKTYFVMDKEKLQFYSDITVISLVTDPSNLFDKDKGIYVCGQQYVDWKNGPNYNPDKSEYEPDNIANFFSKGKEWEREASITLFRNGKEELSQIVGIRIKGASTRNSQMKSFNIYARKSYGESKFKYAIVEDNKSAIDGKLIKKYDSFSIRHCNWFDRMRESIVQHGLKESPVLATLDNSKGVLFLDGEFWGLYDISEKSSDVYIETNYGIPKENVALIKNYELEEGTEDDLKDFTNLIEYCEKNDLTDEANYNYVADHLDLESIIYSYATGLYLGTWDWPNKNYFVYRNKGEPIEGNEYGDGKWRFGAFDFDYTAGITYDDFGGVPGYAHDSFTKFQSSKDDYPTPIFTSLIKNPKFYKRFAEVMHLMGDEIFSFEKMKKIVEEQKSHYLEYFILNYWRWFRGTPTMSWETYHESKTTYFIDAWDKIIDFFEHRPEYIYKFMEQTYGKPE</sequence>
<evidence type="ECO:0000256" key="2">
    <source>
        <dbReference type="ARBA" id="ARBA00022737"/>
    </source>
</evidence>
<proteinExistence type="predicted"/>
<feature type="domain" description="CBM10" evidence="5">
    <location>
        <begin position="111"/>
        <end position="146"/>
    </location>
</feature>
<dbReference type="Pfam" id="PF02013">
    <property type="entry name" value="CBM_10"/>
    <property type="match status" value="3"/>
</dbReference>
<evidence type="ECO:0000313" key="7">
    <source>
        <dbReference type="Proteomes" id="UP000193920"/>
    </source>
</evidence>
<dbReference type="Pfam" id="PF13287">
    <property type="entry name" value="Fn3_assoc"/>
    <property type="match status" value="1"/>
</dbReference>
<gene>
    <name evidence="6" type="ORF">LY90DRAFT_383322</name>
</gene>
<dbReference type="SUPFAM" id="SSF64571">
    <property type="entry name" value="Cellulose docking domain, dockering"/>
    <property type="match status" value="3"/>
</dbReference>
<dbReference type="Gene3D" id="3.90.1220.10">
    <property type="entry name" value="Cellulose docking domain, dockering"/>
    <property type="match status" value="3"/>
</dbReference>
<organism evidence="6 7">
    <name type="scientific">Neocallimastix californiae</name>
    <dbReference type="NCBI Taxonomy" id="1754190"/>
    <lineage>
        <taxon>Eukaryota</taxon>
        <taxon>Fungi</taxon>
        <taxon>Fungi incertae sedis</taxon>
        <taxon>Chytridiomycota</taxon>
        <taxon>Chytridiomycota incertae sedis</taxon>
        <taxon>Neocallimastigomycetes</taxon>
        <taxon>Neocallimastigales</taxon>
        <taxon>Neocallimastigaceae</taxon>
        <taxon>Neocallimastix</taxon>
    </lineage>
</organism>
<dbReference type="Pfam" id="PF08757">
    <property type="entry name" value="CotH"/>
    <property type="match status" value="1"/>
</dbReference>
<feature type="domain" description="CBM10" evidence="5">
    <location>
        <begin position="66"/>
        <end position="101"/>
    </location>
</feature>
<accession>A0A1Y2D483</accession>
<feature type="signal peptide" evidence="4">
    <location>
        <begin position="1"/>
        <end position="19"/>
    </location>
</feature>
<keyword evidence="7" id="KW-1185">Reference proteome</keyword>
<dbReference type="OrthoDB" id="2130412at2759"/>
<reference evidence="6 7" key="1">
    <citation type="submission" date="2016-08" db="EMBL/GenBank/DDBJ databases">
        <title>A Parts List for Fungal Cellulosomes Revealed by Comparative Genomics.</title>
        <authorList>
            <consortium name="DOE Joint Genome Institute"/>
            <person name="Haitjema C.H."/>
            <person name="Gilmore S.P."/>
            <person name="Henske J.K."/>
            <person name="Solomon K.V."/>
            <person name="De Groot R."/>
            <person name="Kuo A."/>
            <person name="Mondo S.J."/>
            <person name="Salamov A.A."/>
            <person name="Labutti K."/>
            <person name="Zhao Z."/>
            <person name="Chiniquy J."/>
            <person name="Barry K."/>
            <person name="Brewer H.M."/>
            <person name="Purvine S.O."/>
            <person name="Wright A.T."/>
            <person name="Boxma B."/>
            <person name="Van Alen T."/>
            <person name="Hackstein J.H."/>
            <person name="Baker S.E."/>
            <person name="Grigoriev I.V."/>
            <person name="O'Malley M.A."/>
        </authorList>
    </citation>
    <scope>NUCLEOTIDE SEQUENCE [LARGE SCALE GENOMIC DNA]</scope>
    <source>
        <strain evidence="6 7">G1</strain>
    </source>
</reference>
<evidence type="ECO:0000256" key="4">
    <source>
        <dbReference type="SAM" id="SignalP"/>
    </source>
</evidence>
<feature type="chain" id="PRO_5013208899" description="CBM10 domain-containing protein" evidence="4">
    <location>
        <begin position="20"/>
        <end position="732"/>
    </location>
</feature>
<dbReference type="PROSITE" id="PS51763">
    <property type="entry name" value="CBM10"/>
    <property type="match status" value="3"/>
</dbReference>
<evidence type="ECO:0000313" key="6">
    <source>
        <dbReference type="EMBL" id="ORY53954.1"/>
    </source>
</evidence>
<dbReference type="InterPro" id="IPR026876">
    <property type="entry name" value="Fn3_assoc_repeat"/>
</dbReference>
<feature type="domain" description="CBM10" evidence="5">
    <location>
        <begin position="20"/>
        <end position="56"/>
    </location>
</feature>
<protein>
    <recommendedName>
        <fullName evidence="5">CBM10 domain-containing protein</fullName>
    </recommendedName>
</protein>
<dbReference type="AlphaFoldDB" id="A0A1Y2D483"/>
<evidence type="ECO:0000259" key="5">
    <source>
        <dbReference type="PROSITE" id="PS51763"/>
    </source>
</evidence>